<name>A0A1M6LFX9_MALRU</name>
<feature type="domain" description="Csd3-like second N-terminal" evidence="10">
    <location>
        <begin position="167"/>
        <end position="290"/>
    </location>
</feature>
<evidence type="ECO:0000256" key="4">
    <source>
        <dbReference type="ARBA" id="ARBA00022723"/>
    </source>
</evidence>
<proteinExistence type="predicted"/>
<reference evidence="11 12" key="1">
    <citation type="submission" date="2016-11" db="EMBL/GenBank/DDBJ databases">
        <authorList>
            <person name="Jaros S."/>
            <person name="Januszkiewicz K."/>
            <person name="Wedrychowicz H."/>
        </authorList>
    </citation>
    <scope>NUCLEOTIDE SEQUENCE [LARGE SCALE GENOMIC DNA]</scope>
    <source>
        <strain evidence="11 12">DSM 5091</strain>
    </source>
</reference>
<dbReference type="RefSeq" id="WP_072909520.1">
    <property type="nucleotide sequence ID" value="NZ_FQZT01000013.1"/>
</dbReference>
<dbReference type="EMBL" id="FQZT01000013">
    <property type="protein sequence ID" value="SHJ70046.1"/>
    <property type="molecule type" value="Genomic_DNA"/>
</dbReference>
<organism evidence="11 12">
    <name type="scientific">Malonomonas rubra DSM 5091</name>
    <dbReference type="NCBI Taxonomy" id="1122189"/>
    <lineage>
        <taxon>Bacteria</taxon>
        <taxon>Pseudomonadati</taxon>
        <taxon>Thermodesulfobacteriota</taxon>
        <taxon>Desulfuromonadia</taxon>
        <taxon>Desulfuromonadales</taxon>
        <taxon>Geopsychrobacteraceae</taxon>
        <taxon>Malonomonas</taxon>
    </lineage>
</organism>
<evidence type="ECO:0000313" key="11">
    <source>
        <dbReference type="EMBL" id="SHJ70046.1"/>
    </source>
</evidence>
<keyword evidence="8" id="KW-0812">Transmembrane</keyword>
<dbReference type="SUPFAM" id="SSF51261">
    <property type="entry name" value="Duplicated hybrid motif"/>
    <property type="match status" value="1"/>
</dbReference>
<dbReference type="FunFam" id="2.70.70.10:FF:000002">
    <property type="entry name" value="Murein DD-endopeptidase MepM"/>
    <property type="match status" value="1"/>
</dbReference>
<dbReference type="STRING" id="1122189.SAMN02745165_02963"/>
<gene>
    <name evidence="11" type="ORF">SAMN02745165_02963</name>
</gene>
<evidence type="ECO:0000256" key="8">
    <source>
        <dbReference type="SAM" id="Phobius"/>
    </source>
</evidence>
<dbReference type="InterPro" id="IPR011055">
    <property type="entry name" value="Dup_hybrid_motif"/>
</dbReference>
<comment type="cofactor">
    <cofactor evidence="1">
        <name>Zn(2+)</name>
        <dbReference type="ChEBI" id="CHEBI:29105"/>
    </cofactor>
</comment>
<comment type="subcellular location">
    <subcellularLocation>
        <location evidence="2">Cell envelope</location>
    </subcellularLocation>
</comment>
<evidence type="ECO:0000256" key="5">
    <source>
        <dbReference type="ARBA" id="ARBA00022801"/>
    </source>
</evidence>
<dbReference type="Pfam" id="PF19425">
    <property type="entry name" value="Csd3_N2"/>
    <property type="match status" value="1"/>
</dbReference>
<evidence type="ECO:0000313" key="12">
    <source>
        <dbReference type="Proteomes" id="UP000184171"/>
    </source>
</evidence>
<dbReference type="CDD" id="cd12797">
    <property type="entry name" value="M23_peptidase"/>
    <property type="match status" value="1"/>
</dbReference>
<evidence type="ECO:0000256" key="2">
    <source>
        <dbReference type="ARBA" id="ARBA00004196"/>
    </source>
</evidence>
<feature type="transmembrane region" description="Helical" evidence="8">
    <location>
        <begin position="21"/>
        <end position="39"/>
    </location>
</feature>
<feature type="domain" description="M23ase beta-sheet core" evidence="9">
    <location>
        <begin position="302"/>
        <end position="396"/>
    </location>
</feature>
<accession>A0A1M6LFX9</accession>
<evidence type="ECO:0000256" key="6">
    <source>
        <dbReference type="ARBA" id="ARBA00022833"/>
    </source>
</evidence>
<dbReference type="InterPro" id="IPR016047">
    <property type="entry name" value="M23ase_b-sheet_dom"/>
</dbReference>
<sequence>MNAIWKSTSAQLKKRRRNRCLLLLALVTFSFCTGLYFLWKPTSPEVSSPAVTAAVDNTTTTISSRPAEKIKDNVDDTVRVRTIQSGDNLSILFDSVKIGQTTMFQILDADESLLALDILRPGNTLTFTVDEENGKLQTLELFIHPGHRVIYRRVAEDSFEYEEVIREGQWTEQLLSGEIEGSFYLSALSAGLTEQETGNITELFDSHLNFARDIHAGDHFQVIRKQQLIDGSLTGQSYIKGVRIFARKHYYNAFLFEDGNYYDEQGESLASAFRRYPYKGKYRVSSSFNPRRLHPVTGRISPHKGVDFAMPTGTLVLATGDGEITRVKNHPFAGKYVEIRHDGRYISRYLHLSRIKVKRGQRVKRGEFIALSGNTGRSTGPHLHYELHINGRAVNPLTAKIPMAAAIPKNKLASFKSQITTDIAFMEQPRPSLPGS</sequence>
<keyword evidence="6" id="KW-0862">Zinc</keyword>
<keyword evidence="8" id="KW-0472">Membrane</keyword>
<dbReference type="InterPro" id="IPR050570">
    <property type="entry name" value="Cell_wall_metabolism_enzyme"/>
</dbReference>
<dbReference type="PANTHER" id="PTHR21666:SF292">
    <property type="entry name" value="MUREIN DD-ENDOPEPTIDASE MEPM"/>
    <property type="match status" value="1"/>
</dbReference>
<evidence type="ECO:0000256" key="3">
    <source>
        <dbReference type="ARBA" id="ARBA00022670"/>
    </source>
</evidence>
<dbReference type="Pfam" id="PF01551">
    <property type="entry name" value="Peptidase_M23"/>
    <property type="match status" value="1"/>
</dbReference>
<evidence type="ECO:0000259" key="10">
    <source>
        <dbReference type="Pfam" id="PF19425"/>
    </source>
</evidence>
<dbReference type="GO" id="GO:0006508">
    <property type="term" value="P:proteolysis"/>
    <property type="evidence" value="ECO:0007669"/>
    <property type="project" value="UniProtKB-KW"/>
</dbReference>
<keyword evidence="8" id="KW-1133">Transmembrane helix</keyword>
<dbReference type="Gene3D" id="3.10.450.350">
    <property type="match status" value="2"/>
</dbReference>
<keyword evidence="12" id="KW-1185">Reference proteome</keyword>
<evidence type="ECO:0000256" key="1">
    <source>
        <dbReference type="ARBA" id="ARBA00001947"/>
    </source>
</evidence>
<keyword evidence="5" id="KW-0378">Hydrolase</keyword>
<keyword evidence="7" id="KW-0482">Metalloprotease</keyword>
<dbReference type="Proteomes" id="UP000184171">
    <property type="component" value="Unassembled WGS sequence"/>
</dbReference>
<dbReference type="AlphaFoldDB" id="A0A1M6LFX9"/>
<dbReference type="OrthoDB" id="9815245at2"/>
<dbReference type="GO" id="GO:0030313">
    <property type="term" value="C:cell envelope"/>
    <property type="evidence" value="ECO:0007669"/>
    <property type="project" value="UniProtKB-SubCell"/>
</dbReference>
<protein>
    <submittedName>
        <fullName evidence="11">Murein DD-endopeptidase</fullName>
    </submittedName>
</protein>
<evidence type="ECO:0000256" key="7">
    <source>
        <dbReference type="ARBA" id="ARBA00023049"/>
    </source>
</evidence>
<dbReference type="PANTHER" id="PTHR21666">
    <property type="entry name" value="PEPTIDASE-RELATED"/>
    <property type="match status" value="1"/>
</dbReference>
<dbReference type="Gene3D" id="2.70.70.10">
    <property type="entry name" value="Glucose Permease (Domain IIA)"/>
    <property type="match status" value="1"/>
</dbReference>
<dbReference type="GO" id="GO:0046872">
    <property type="term" value="F:metal ion binding"/>
    <property type="evidence" value="ECO:0007669"/>
    <property type="project" value="UniProtKB-KW"/>
</dbReference>
<evidence type="ECO:0000259" key="9">
    <source>
        <dbReference type="Pfam" id="PF01551"/>
    </source>
</evidence>
<dbReference type="InterPro" id="IPR045834">
    <property type="entry name" value="Csd3_N2"/>
</dbReference>
<keyword evidence="4" id="KW-0479">Metal-binding</keyword>
<keyword evidence="3" id="KW-0645">Protease</keyword>
<dbReference type="GO" id="GO:0004222">
    <property type="term" value="F:metalloendopeptidase activity"/>
    <property type="evidence" value="ECO:0007669"/>
    <property type="project" value="TreeGrafter"/>
</dbReference>